<feature type="domain" description="AttH" evidence="2">
    <location>
        <begin position="54"/>
        <end position="220"/>
    </location>
</feature>
<feature type="chain" id="PRO_5046333405" evidence="1">
    <location>
        <begin position="19"/>
        <end position="348"/>
    </location>
</feature>
<sequence>MNARALIFLLLGVGNAFAQGFAGLGTDAEGFAVPEPGKRFEFPQDHGAHPDYRIEWWYLTANLTGPDGADYGLQWTLFRSALAPGEAEGWESPQVWFGHAAVTSAATHLSTERFARGGIGQAGVIAKPFAAWIDAWQMEGDSLDRLQLSATGNDFAYDIAMHAEGPLVFHGAGGYSVKSAKGQASYYYSQPFFSVEGTISLPEGEIRVRGTAWLDREWSSQPLADDQNGWDWFSLSFDTGEKLMGFRVRDAADSGFTSATWIAADGAVTPYGDGKLVATPLETSWVEGREIPTRWRLVLPDRALDVTVGALNSQAWMGLSIPYWEGPVRVAGTHPGKGYLEMTGYQRR</sequence>
<protein>
    <submittedName>
        <fullName evidence="3">AttH component of AttEFGH ABC transport system</fullName>
    </submittedName>
</protein>
<dbReference type="InterPro" id="IPR023374">
    <property type="entry name" value="AttH-like_dom_sf"/>
</dbReference>
<evidence type="ECO:0000313" key="4">
    <source>
        <dbReference type="Proteomes" id="UP001153050"/>
    </source>
</evidence>
<dbReference type="PANTHER" id="PTHR38591">
    <property type="entry name" value="HYDROLASE"/>
    <property type="match status" value="1"/>
</dbReference>
<dbReference type="Proteomes" id="UP001153050">
    <property type="component" value="Unassembled WGS sequence"/>
</dbReference>
<organism evidence="3 4">
    <name type="scientific">Mesorhizobium escarrei</name>
    <dbReference type="NCBI Taxonomy" id="666018"/>
    <lineage>
        <taxon>Bacteria</taxon>
        <taxon>Pseudomonadati</taxon>
        <taxon>Pseudomonadota</taxon>
        <taxon>Alphaproteobacteria</taxon>
        <taxon>Hyphomicrobiales</taxon>
        <taxon>Phyllobacteriaceae</taxon>
        <taxon>Mesorhizobium</taxon>
    </lineage>
</organism>
<evidence type="ECO:0000259" key="2">
    <source>
        <dbReference type="Pfam" id="PF07143"/>
    </source>
</evidence>
<dbReference type="Pfam" id="PF07143">
    <property type="entry name" value="CrtC"/>
    <property type="match status" value="1"/>
</dbReference>
<dbReference type="Pfam" id="PF17186">
    <property type="entry name" value="Lipocalin_9"/>
    <property type="match status" value="1"/>
</dbReference>
<accession>A0ABM9EFS8</accession>
<keyword evidence="4" id="KW-1185">Reference proteome</keyword>
<name>A0ABM9EFS8_9HYPH</name>
<feature type="signal peptide" evidence="1">
    <location>
        <begin position="1"/>
        <end position="18"/>
    </location>
</feature>
<comment type="caution">
    <text evidence="3">The sequence shown here is derived from an EMBL/GenBank/DDBJ whole genome shotgun (WGS) entry which is preliminary data.</text>
</comment>
<dbReference type="RefSeq" id="WP_254021555.1">
    <property type="nucleotide sequence ID" value="NZ_CAKXZT010000164.1"/>
</dbReference>
<proteinExistence type="predicted"/>
<keyword evidence="1" id="KW-0732">Signal</keyword>
<evidence type="ECO:0000256" key="1">
    <source>
        <dbReference type="SAM" id="SignalP"/>
    </source>
</evidence>
<reference evidence="3 4" key="1">
    <citation type="submission" date="2022-03" db="EMBL/GenBank/DDBJ databases">
        <authorList>
            <person name="Brunel B."/>
        </authorList>
    </citation>
    <scope>NUCLEOTIDE SEQUENCE [LARGE SCALE GENOMIC DNA]</scope>
    <source>
        <strain evidence="3">STM5069sample</strain>
    </source>
</reference>
<evidence type="ECO:0000313" key="3">
    <source>
        <dbReference type="EMBL" id="CAH2408218.1"/>
    </source>
</evidence>
<gene>
    <name evidence="3" type="ORF">MES5069_660017</name>
</gene>
<dbReference type="SUPFAM" id="SSF159245">
    <property type="entry name" value="AttH-like"/>
    <property type="match status" value="1"/>
</dbReference>
<dbReference type="EMBL" id="CAKXZT010000164">
    <property type="protein sequence ID" value="CAH2408218.1"/>
    <property type="molecule type" value="Genomic_DNA"/>
</dbReference>
<dbReference type="InterPro" id="IPR010791">
    <property type="entry name" value="AttH_dom"/>
</dbReference>
<dbReference type="Gene3D" id="2.40.370.10">
    <property type="entry name" value="AttH-like domain"/>
    <property type="match status" value="2"/>
</dbReference>
<dbReference type="PANTHER" id="PTHR38591:SF1">
    <property type="entry name" value="BLL1000 PROTEIN"/>
    <property type="match status" value="1"/>
</dbReference>